<evidence type="ECO:0000313" key="3">
    <source>
        <dbReference type="EMBL" id="MDV3456487.1"/>
    </source>
</evidence>
<keyword evidence="2" id="KW-0812">Transmembrane</keyword>
<keyword evidence="2" id="KW-1133">Transmembrane helix</keyword>
<evidence type="ECO:0000256" key="1">
    <source>
        <dbReference type="SAM" id="MobiDB-lite"/>
    </source>
</evidence>
<dbReference type="NCBIfam" id="TIGR02281">
    <property type="entry name" value="clan_AA_DTGA"/>
    <property type="match status" value="1"/>
</dbReference>
<organism evidence="3 4">
    <name type="scientific">Sphingomonas agrestis</name>
    <dbReference type="NCBI Taxonomy" id="3080540"/>
    <lineage>
        <taxon>Bacteria</taxon>
        <taxon>Pseudomonadati</taxon>
        <taxon>Pseudomonadota</taxon>
        <taxon>Alphaproteobacteria</taxon>
        <taxon>Sphingomonadales</taxon>
        <taxon>Sphingomonadaceae</taxon>
        <taxon>Sphingomonas</taxon>
    </lineage>
</organism>
<keyword evidence="4" id="KW-1185">Reference proteome</keyword>
<gene>
    <name evidence="3" type="ORF">RZN05_05785</name>
</gene>
<dbReference type="EC" id="3.4.23.-" evidence="3"/>
<keyword evidence="2" id="KW-0472">Membrane</keyword>
<name>A0ABU3Y5L1_9SPHN</name>
<dbReference type="InterPro" id="IPR034122">
    <property type="entry name" value="Retropepsin-like_bacterial"/>
</dbReference>
<reference evidence="3 4" key="1">
    <citation type="submission" date="2023-10" db="EMBL/GenBank/DDBJ databases">
        <title>Sphingomonas sp. HF-S4 16S ribosomal RNA gene Genome sequencing and assembly.</title>
        <authorList>
            <person name="Lee H."/>
        </authorList>
    </citation>
    <scope>NUCLEOTIDE SEQUENCE [LARGE SCALE GENOMIC DNA]</scope>
    <source>
        <strain evidence="3 4">HF-S4</strain>
    </source>
</reference>
<protein>
    <submittedName>
        <fullName evidence="3">TIGR02281 family clan AA aspartic protease</fullName>
        <ecNumber evidence="3">3.4.23.-</ecNumber>
    </submittedName>
</protein>
<dbReference type="InterPro" id="IPR011969">
    <property type="entry name" value="Clan_AA_Asp_peptidase_C"/>
</dbReference>
<dbReference type="GO" id="GO:0008233">
    <property type="term" value="F:peptidase activity"/>
    <property type="evidence" value="ECO:0007669"/>
    <property type="project" value="UniProtKB-KW"/>
</dbReference>
<proteinExistence type="predicted"/>
<dbReference type="InterPro" id="IPR021109">
    <property type="entry name" value="Peptidase_aspartic_dom_sf"/>
</dbReference>
<feature type="transmembrane region" description="Helical" evidence="2">
    <location>
        <begin position="6"/>
        <end position="25"/>
    </location>
</feature>
<evidence type="ECO:0000256" key="2">
    <source>
        <dbReference type="SAM" id="Phobius"/>
    </source>
</evidence>
<dbReference type="RefSeq" id="WP_317225668.1">
    <property type="nucleotide sequence ID" value="NZ_JAWJEJ010000001.1"/>
</dbReference>
<accession>A0ABU3Y5L1</accession>
<keyword evidence="3" id="KW-0378">Hydrolase</keyword>
<dbReference type="GO" id="GO:0006508">
    <property type="term" value="P:proteolysis"/>
    <property type="evidence" value="ECO:0007669"/>
    <property type="project" value="UniProtKB-KW"/>
</dbReference>
<sequence>MSEWDSMDLIYLVGVLVLVLSALSVRKLSIGFVLRSLVTWALIIVLTVLAVAHRHEIGAVFAAATAKLGIDDQQVDGETVRIRMAPDGHFWARVKLNGVEKRMLIDSGATITAISARTAAAAGIGESRGMPVMIETANGTVTARRGRIEQLAIGPLETQDLGVVVSDNFGNLDVLGMNFLSKLHSWRVENQTLILVPKAGASETGTDASVAPEPQPKRRLRRDDI</sequence>
<dbReference type="Proteomes" id="UP001273531">
    <property type="component" value="Unassembled WGS sequence"/>
</dbReference>
<dbReference type="Gene3D" id="2.40.70.10">
    <property type="entry name" value="Acid Proteases"/>
    <property type="match status" value="1"/>
</dbReference>
<dbReference type="SUPFAM" id="SSF50630">
    <property type="entry name" value="Acid proteases"/>
    <property type="match status" value="1"/>
</dbReference>
<feature type="transmembrane region" description="Helical" evidence="2">
    <location>
        <begin position="32"/>
        <end position="52"/>
    </location>
</feature>
<comment type="caution">
    <text evidence="3">The sequence shown here is derived from an EMBL/GenBank/DDBJ whole genome shotgun (WGS) entry which is preliminary data.</text>
</comment>
<dbReference type="Pfam" id="PF13975">
    <property type="entry name" value="gag-asp_proteas"/>
    <property type="match status" value="1"/>
</dbReference>
<evidence type="ECO:0000313" key="4">
    <source>
        <dbReference type="Proteomes" id="UP001273531"/>
    </source>
</evidence>
<feature type="region of interest" description="Disordered" evidence="1">
    <location>
        <begin position="202"/>
        <end position="225"/>
    </location>
</feature>
<keyword evidence="3" id="KW-0645">Protease</keyword>
<dbReference type="EMBL" id="JAWJEJ010000001">
    <property type="protein sequence ID" value="MDV3456487.1"/>
    <property type="molecule type" value="Genomic_DNA"/>
</dbReference>
<dbReference type="CDD" id="cd05483">
    <property type="entry name" value="retropepsin_like_bacteria"/>
    <property type="match status" value="1"/>
</dbReference>